<dbReference type="InterPro" id="IPR001085">
    <property type="entry name" value="Ser_HO-MeTrfase"/>
</dbReference>
<comment type="cofactor">
    <cofactor evidence="2 8 9">
        <name>pyridoxal 5'-phosphate</name>
        <dbReference type="ChEBI" id="CHEBI:597326"/>
    </cofactor>
</comment>
<dbReference type="Gene3D" id="3.90.1150.10">
    <property type="entry name" value="Aspartate Aminotransferase, domain 1"/>
    <property type="match status" value="1"/>
</dbReference>
<comment type="pathway">
    <text evidence="3 9">One-carbon metabolism; tetrahydrofolate interconversion.</text>
</comment>
<evidence type="ECO:0000259" key="10">
    <source>
        <dbReference type="Pfam" id="PF00464"/>
    </source>
</evidence>
<dbReference type="EC" id="2.1.2.1" evidence="9"/>
<evidence type="ECO:0000256" key="9">
    <source>
        <dbReference type="RuleBase" id="RU000585"/>
    </source>
</evidence>
<dbReference type="AlphaFoldDB" id="A0A9W8DXQ6"/>
<comment type="catalytic activity">
    <reaction evidence="1 9">
        <text>(6R)-5,10-methylene-5,6,7,8-tetrahydrofolate + glycine + H2O = (6S)-5,6,7,8-tetrahydrofolate + L-serine</text>
        <dbReference type="Rhea" id="RHEA:15481"/>
        <dbReference type="ChEBI" id="CHEBI:15377"/>
        <dbReference type="ChEBI" id="CHEBI:15636"/>
        <dbReference type="ChEBI" id="CHEBI:33384"/>
        <dbReference type="ChEBI" id="CHEBI:57305"/>
        <dbReference type="ChEBI" id="CHEBI:57453"/>
        <dbReference type="EC" id="2.1.2.1"/>
    </reaction>
</comment>
<dbReference type="GO" id="GO:0005739">
    <property type="term" value="C:mitochondrion"/>
    <property type="evidence" value="ECO:0007669"/>
    <property type="project" value="TreeGrafter"/>
</dbReference>
<keyword evidence="6 9" id="KW-0808">Transferase</keyword>
<protein>
    <recommendedName>
        <fullName evidence="9">Serine hydroxymethyltransferase</fullName>
        <ecNumber evidence="9">2.1.2.1</ecNumber>
    </recommendedName>
</protein>
<dbReference type="SUPFAM" id="SSF53383">
    <property type="entry name" value="PLP-dependent transferases"/>
    <property type="match status" value="1"/>
</dbReference>
<comment type="similarity">
    <text evidence="4 9">Belongs to the SHMT family.</text>
</comment>
<evidence type="ECO:0000256" key="4">
    <source>
        <dbReference type="ARBA" id="ARBA00006376"/>
    </source>
</evidence>
<dbReference type="EMBL" id="JANBPT010000374">
    <property type="protein sequence ID" value="KAJ1922772.1"/>
    <property type="molecule type" value="Genomic_DNA"/>
</dbReference>
<dbReference type="HAMAP" id="MF_00051">
    <property type="entry name" value="SHMT"/>
    <property type="match status" value="1"/>
</dbReference>
<evidence type="ECO:0000256" key="6">
    <source>
        <dbReference type="ARBA" id="ARBA00022679"/>
    </source>
</evidence>
<dbReference type="GO" id="GO:0035999">
    <property type="term" value="P:tetrahydrofolate interconversion"/>
    <property type="evidence" value="ECO:0007669"/>
    <property type="project" value="InterPro"/>
</dbReference>
<dbReference type="InterPro" id="IPR015421">
    <property type="entry name" value="PyrdxlP-dep_Trfase_major"/>
</dbReference>
<dbReference type="InterPro" id="IPR019798">
    <property type="entry name" value="Ser_HO-MeTrfase_PLP_BS"/>
</dbReference>
<dbReference type="CDD" id="cd00378">
    <property type="entry name" value="SHMT"/>
    <property type="match status" value="1"/>
</dbReference>
<dbReference type="OrthoDB" id="10265628at2759"/>
<evidence type="ECO:0000313" key="11">
    <source>
        <dbReference type="EMBL" id="KAJ1922772.1"/>
    </source>
</evidence>
<proteinExistence type="inferred from homology"/>
<dbReference type="PIRSF" id="PIRSF000412">
    <property type="entry name" value="SHMT"/>
    <property type="match status" value="1"/>
</dbReference>
<dbReference type="PROSITE" id="PS00096">
    <property type="entry name" value="SHMT"/>
    <property type="match status" value="1"/>
</dbReference>
<reference evidence="11" key="1">
    <citation type="submission" date="2022-07" db="EMBL/GenBank/DDBJ databases">
        <title>Phylogenomic reconstructions and comparative analyses of Kickxellomycotina fungi.</title>
        <authorList>
            <person name="Reynolds N.K."/>
            <person name="Stajich J.E."/>
            <person name="Barry K."/>
            <person name="Grigoriev I.V."/>
            <person name="Crous P."/>
            <person name="Smith M.E."/>
        </authorList>
    </citation>
    <scope>NUCLEOTIDE SEQUENCE</scope>
    <source>
        <strain evidence="11">RSA 861</strain>
    </source>
</reference>
<dbReference type="InterPro" id="IPR015422">
    <property type="entry name" value="PyrdxlP-dep_Trfase_small"/>
</dbReference>
<evidence type="ECO:0000256" key="7">
    <source>
        <dbReference type="ARBA" id="ARBA00022898"/>
    </source>
</evidence>
<feature type="modified residue" description="N6-(pyridoxal phosphate)lysine" evidence="8">
    <location>
        <position position="250"/>
    </location>
</feature>
<evidence type="ECO:0000256" key="8">
    <source>
        <dbReference type="PIRSR" id="PIRSR000412-50"/>
    </source>
</evidence>
<accession>A0A9W8DXQ6</accession>
<evidence type="ECO:0000256" key="1">
    <source>
        <dbReference type="ARBA" id="ARBA00001528"/>
    </source>
</evidence>
<dbReference type="InterPro" id="IPR049943">
    <property type="entry name" value="Ser_HO-MeTrfase-like"/>
</dbReference>
<dbReference type="PANTHER" id="PTHR11680:SF35">
    <property type="entry name" value="SERINE HYDROXYMETHYLTRANSFERASE 1"/>
    <property type="match status" value="1"/>
</dbReference>
<dbReference type="Pfam" id="PF00464">
    <property type="entry name" value="SHMT"/>
    <property type="match status" value="1"/>
</dbReference>
<dbReference type="PANTHER" id="PTHR11680">
    <property type="entry name" value="SERINE HYDROXYMETHYLTRANSFERASE"/>
    <property type="match status" value="1"/>
</dbReference>
<evidence type="ECO:0000256" key="2">
    <source>
        <dbReference type="ARBA" id="ARBA00001933"/>
    </source>
</evidence>
<comment type="function">
    <text evidence="9">Interconversion of serine and glycine.</text>
</comment>
<sequence length="472" mass="51493">MASQSKSAAPFNAFLNTPLASYDPEIDALIEKEKYRQFSGLELIASENFTSQAVFEANGSCLTNKYSEGLPGARYYGGNEYVDQIEVLCQERALAAFHLDPKEWGVNVQPYSGSTANFATFTALINPQDRIMGLDLPSGGHLTHGYQTAKKKISSSSIYFQSMPYQVDTATGYIDYDRLEANAKLFRPKVLICGASAYPREWDYSRLRSIADQHDAYLMMDMAHISGLVAAREAANPFEVCDVVTTTTHKTLRGPRAGLIFFRRHSDAARNKDLESRINQAVFPSCQGGPHNNTIAAVAVALKQAASPEFVAYAKAVRANACRLGEALVGYGYKLVTGGTDNHSVLWDLRPHKVTGSKIEKICDLANITINKNSVHGDVSAVTPGGVRLGASALTSRSFTEDDFVRVAEFLHRAVQIAIEVQSSCGSRLLKDFVKALDGHAALTQLRTDVEAFATSFPMPGFDASNLKPNTH</sequence>
<dbReference type="Proteomes" id="UP001150569">
    <property type="component" value="Unassembled WGS sequence"/>
</dbReference>
<keyword evidence="12" id="KW-1185">Reference proteome</keyword>
<keyword evidence="7 8" id="KW-0663">Pyridoxal phosphate</keyword>
<evidence type="ECO:0000313" key="12">
    <source>
        <dbReference type="Proteomes" id="UP001150569"/>
    </source>
</evidence>
<organism evidence="11 12">
    <name type="scientific">Tieghemiomyces parasiticus</name>
    <dbReference type="NCBI Taxonomy" id="78921"/>
    <lineage>
        <taxon>Eukaryota</taxon>
        <taxon>Fungi</taxon>
        <taxon>Fungi incertae sedis</taxon>
        <taxon>Zoopagomycota</taxon>
        <taxon>Kickxellomycotina</taxon>
        <taxon>Dimargaritomycetes</taxon>
        <taxon>Dimargaritales</taxon>
        <taxon>Dimargaritaceae</taxon>
        <taxon>Tieghemiomyces</taxon>
    </lineage>
</organism>
<dbReference type="NCBIfam" id="NF000586">
    <property type="entry name" value="PRK00011.1"/>
    <property type="match status" value="1"/>
</dbReference>
<gene>
    <name evidence="11" type="primary">SHM1_1</name>
    <name evidence="11" type="ORF">IWQ60_006304</name>
</gene>
<dbReference type="GO" id="GO:0030170">
    <property type="term" value="F:pyridoxal phosphate binding"/>
    <property type="evidence" value="ECO:0007669"/>
    <property type="project" value="InterPro"/>
</dbReference>
<dbReference type="FunFam" id="3.40.640.10:FF:000050">
    <property type="entry name" value="Serine hydroxymethyltransferase"/>
    <property type="match status" value="1"/>
</dbReference>
<dbReference type="Gene3D" id="3.40.640.10">
    <property type="entry name" value="Type I PLP-dependent aspartate aminotransferase-like (Major domain)"/>
    <property type="match status" value="1"/>
</dbReference>
<evidence type="ECO:0000256" key="3">
    <source>
        <dbReference type="ARBA" id="ARBA00004777"/>
    </source>
</evidence>
<dbReference type="GO" id="GO:0019264">
    <property type="term" value="P:glycine biosynthetic process from serine"/>
    <property type="evidence" value="ECO:0007669"/>
    <property type="project" value="InterPro"/>
</dbReference>
<dbReference type="GO" id="GO:0004372">
    <property type="term" value="F:glycine hydroxymethyltransferase activity"/>
    <property type="evidence" value="ECO:0007669"/>
    <property type="project" value="UniProtKB-EC"/>
</dbReference>
<name>A0A9W8DXQ6_9FUNG</name>
<comment type="caution">
    <text evidence="11">The sequence shown here is derived from an EMBL/GenBank/DDBJ whole genome shotgun (WGS) entry which is preliminary data.</text>
</comment>
<evidence type="ECO:0000256" key="5">
    <source>
        <dbReference type="ARBA" id="ARBA00022563"/>
    </source>
</evidence>
<dbReference type="InterPro" id="IPR039429">
    <property type="entry name" value="SHMT-like_dom"/>
</dbReference>
<dbReference type="InterPro" id="IPR015424">
    <property type="entry name" value="PyrdxlP-dep_Trfase"/>
</dbReference>
<keyword evidence="5 9" id="KW-0554">One-carbon metabolism</keyword>
<feature type="domain" description="Serine hydroxymethyltransferase-like" evidence="10">
    <location>
        <begin position="20"/>
        <end position="410"/>
    </location>
</feature>